<dbReference type="SUPFAM" id="SSF52540">
    <property type="entry name" value="P-loop containing nucleoside triphosphate hydrolases"/>
    <property type="match status" value="1"/>
</dbReference>
<dbReference type="Gene3D" id="3.40.50.300">
    <property type="entry name" value="P-loop containing nucleotide triphosphate hydrolases"/>
    <property type="match status" value="1"/>
</dbReference>
<dbReference type="Pfam" id="PF01926">
    <property type="entry name" value="MMR_HSR1"/>
    <property type="match status" value="1"/>
</dbReference>
<dbReference type="GO" id="GO:0005737">
    <property type="term" value="C:cytoplasm"/>
    <property type="evidence" value="ECO:0007669"/>
    <property type="project" value="TreeGrafter"/>
</dbReference>
<dbReference type="GO" id="GO:0005525">
    <property type="term" value="F:GTP binding"/>
    <property type="evidence" value="ECO:0007669"/>
    <property type="project" value="InterPro"/>
</dbReference>
<dbReference type="RefSeq" id="WP_209590099.1">
    <property type="nucleotide sequence ID" value="NZ_JAGGMU010000001.1"/>
</dbReference>
<dbReference type="InterPro" id="IPR006073">
    <property type="entry name" value="GTP-bd"/>
</dbReference>
<dbReference type="Proteomes" id="UP000740329">
    <property type="component" value="Unassembled WGS sequence"/>
</dbReference>
<evidence type="ECO:0000259" key="1">
    <source>
        <dbReference type="Pfam" id="PF01926"/>
    </source>
</evidence>
<dbReference type="InterPro" id="IPR005225">
    <property type="entry name" value="Small_GTP-bd"/>
</dbReference>
<evidence type="ECO:0000313" key="2">
    <source>
        <dbReference type="EMBL" id="MBP2200717.1"/>
    </source>
</evidence>
<dbReference type="PANTHER" id="PTHR42714">
    <property type="entry name" value="TRNA MODIFICATION GTPASE GTPBP3"/>
    <property type="match status" value="1"/>
</dbReference>
<dbReference type="OrthoDB" id="84946at2157"/>
<dbReference type="GO" id="GO:0002098">
    <property type="term" value="P:tRNA wobble uridine modification"/>
    <property type="evidence" value="ECO:0007669"/>
    <property type="project" value="TreeGrafter"/>
</dbReference>
<sequence>MNSNIKKYKIAMMGPENSGKSSIVNKIFGKSISEVSEVGGTTKKPVRKYWGKLKIGRLKQNPEFADITFADLGGLYSGEDKSVVMVGNVLEKTFEEIDSSDMIIHVIDAKDGLFKSFEKLHHLLKYRYQKPIIVVVNKCDLLSHSERNSLTTAVEERLNNKVYFTSAMSYEGINELINVIITILKR</sequence>
<dbReference type="PANTHER" id="PTHR42714:SF6">
    <property type="entry name" value="TRANSLATION INITIATION FACTOR IF-2"/>
    <property type="match status" value="1"/>
</dbReference>
<dbReference type="AlphaFoldDB" id="A0A8J7RCI0"/>
<dbReference type="EMBL" id="JAGGMV010000001">
    <property type="protein sequence ID" value="MBP2200717.1"/>
    <property type="molecule type" value="Genomic_DNA"/>
</dbReference>
<feature type="domain" description="G" evidence="1">
    <location>
        <begin position="9"/>
        <end position="138"/>
    </location>
</feature>
<reference evidence="2" key="1">
    <citation type="submission" date="2021-03" db="EMBL/GenBank/DDBJ databases">
        <title>Genomic Encyclopedia of Type Strains, Phase IV (KMG-V): Genome sequencing to study the core and pangenomes of soil and plant-associated prokaryotes.</title>
        <authorList>
            <person name="Whitman W."/>
        </authorList>
    </citation>
    <scope>NUCLEOTIDE SEQUENCE</scope>
    <source>
        <strain evidence="2">C4</strain>
    </source>
</reference>
<dbReference type="CDD" id="cd00880">
    <property type="entry name" value="Era_like"/>
    <property type="match status" value="1"/>
</dbReference>
<comment type="caution">
    <text evidence="2">The sequence shown here is derived from an EMBL/GenBank/DDBJ whole genome shotgun (WGS) entry which is preliminary data.</text>
</comment>
<dbReference type="NCBIfam" id="TIGR00231">
    <property type="entry name" value="small_GTP"/>
    <property type="match status" value="1"/>
</dbReference>
<name>A0A8J7RCI0_METVO</name>
<gene>
    <name evidence="2" type="ORF">J3E07_000115</name>
</gene>
<dbReference type="InterPro" id="IPR027417">
    <property type="entry name" value="P-loop_NTPase"/>
</dbReference>
<protein>
    <submittedName>
        <fullName evidence="2">Small GTP-binding protein</fullName>
    </submittedName>
</protein>
<organism evidence="2 3">
    <name type="scientific">Methanococcus voltae</name>
    <dbReference type="NCBI Taxonomy" id="2188"/>
    <lineage>
        <taxon>Archaea</taxon>
        <taxon>Methanobacteriati</taxon>
        <taxon>Methanobacteriota</taxon>
        <taxon>Methanomada group</taxon>
        <taxon>Methanococci</taxon>
        <taxon>Methanococcales</taxon>
        <taxon>Methanococcaceae</taxon>
        <taxon>Methanococcus</taxon>
    </lineage>
</organism>
<accession>A0A8J7RCI0</accession>
<dbReference type="GO" id="GO:0030488">
    <property type="term" value="P:tRNA methylation"/>
    <property type="evidence" value="ECO:0007669"/>
    <property type="project" value="TreeGrafter"/>
</dbReference>
<evidence type="ECO:0000313" key="3">
    <source>
        <dbReference type="Proteomes" id="UP000740329"/>
    </source>
</evidence>
<proteinExistence type="predicted"/>
<dbReference type="PRINTS" id="PR00449">
    <property type="entry name" value="RASTRNSFRMNG"/>
</dbReference>